<dbReference type="Gene3D" id="3.40.390.10">
    <property type="entry name" value="Collagenase (Catalytic Domain)"/>
    <property type="match status" value="1"/>
</dbReference>
<keyword evidence="3" id="KW-1185">Reference proteome</keyword>
<keyword evidence="1" id="KW-0732">Signal</keyword>
<evidence type="ECO:0000313" key="2">
    <source>
        <dbReference type="EMBL" id="QLQ31585.1"/>
    </source>
</evidence>
<dbReference type="Gene3D" id="2.60.40.10">
    <property type="entry name" value="Immunoglobulins"/>
    <property type="match status" value="1"/>
</dbReference>
<dbReference type="EMBL" id="CP059265">
    <property type="protein sequence ID" value="QLQ31585.1"/>
    <property type="molecule type" value="Genomic_DNA"/>
</dbReference>
<feature type="signal peptide" evidence="1">
    <location>
        <begin position="1"/>
        <end position="25"/>
    </location>
</feature>
<dbReference type="AlphaFoldDB" id="A0A7L6AR17"/>
<evidence type="ECO:0000313" key="3">
    <source>
        <dbReference type="Proteomes" id="UP000510621"/>
    </source>
</evidence>
<protein>
    <recommendedName>
        <fullName evidence="4">CARDB domain-containing protein</fullName>
    </recommendedName>
</protein>
<feature type="chain" id="PRO_5029779381" description="CARDB domain-containing protein" evidence="1">
    <location>
        <begin position="26"/>
        <end position="431"/>
    </location>
</feature>
<evidence type="ECO:0008006" key="4">
    <source>
        <dbReference type="Google" id="ProtNLM"/>
    </source>
</evidence>
<dbReference type="InterPro" id="IPR013783">
    <property type="entry name" value="Ig-like_fold"/>
</dbReference>
<accession>A0A7L6AR17</accession>
<dbReference type="Proteomes" id="UP000510621">
    <property type="component" value="Chromosome"/>
</dbReference>
<proteinExistence type="predicted"/>
<dbReference type="SUPFAM" id="SSF55486">
    <property type="entry name" value="Metalloproteases ('zincins'), catalytic domain"/>
    <property type="match status" value="1"/>
</dbReference>
<dbReference type="KEGG" id="this:HZT40_08270"/>
<name>A0A7L6AR17_9GAMM</name>
<dbReference type="InterPro" id="IPR024079">
    <property type="entry name" value="MetalloPept_cat_dom_sf"/>
</dbReference>
<organism evidence="2 3">
    <name type="scientific">Candidatus Thiothrix singaporensis</name>
    <dbReference type="NCBI Taxonomy" id="2799669"/>
    <lineage>
        <taxon>Bacteria</taxon>
        <taxon>Pseudomonadati</taxon>
        <taxon>Pseudomonadota</taxon>
        <taxon>Gammaproteobacteria</taxon>
        <taxon>Thiotrichales</taxon>
        <taxon>Thiotrichaceae</taxon>
        <taxon>Thiothrix</taxon>
    </lineage>
</organism>
<dbReference type="GO" id="GO:0008237">
    <property type="term" value="F:metallopeptidase activity"/>
    <property type="evidence" value="ECO:0007669"/>
    <property type="project" value="InterPro"/>
</dbReference>
<evidence type="ECO:0000256" key="1">
    <source>
        <dbReference type="SAM" id="SignalP"/>
    </source>
</evidence>
<gene>
    <name evidence="2" type="ORF">HZT40_08270</name>
</gene>
<reference evidence="2" key="1">
    <citation type="submission" date="2020-06" db="EMBL/GenBank/DDBJ databases">
        <title>Analysis procedures for assessing recovery of high quality, complete, closed genomes from Nanopore long read metagenome sequencing.</title>
        <authorList>
            <person name="Bessarab I."/>
            <person name="Arumugam K."/>
            <person name="Haryono M."/>
            <person name="Liu X."/>
            <person name="Roy S."/>
            <person name="Zuniga-Montanez R.E."/>
            <person name="Qiu G."/>
            <person name="Drautz-Moses D.I."/>
            <person name="Law Y.Y."/>
            <person name="Wuertz S."/>
            <person name="Lauro F.M."/>
            <person name="Huson D.H."/>
            <person name="Williams R.B."/>
        </authorList>
    </citation>
    <scope>NUCLEOTIDE SEQUENCE [LARGE SCALE GENOMIC DNA]</scope>
    <source>
        <strain evidence="2">SSD2</strain>
    </source>
</reference>
<sequence length="431" mass="47762">MINNYLRLLAAMVLSTFVLPQQAFAFTVSTCTYDGSTNIPAMETNRNPDVYFGATIPSGSSQFTALTQALSAVNRVPANISFRGVIFGTGASDAVAPAFDAGISRFWSMEYYIYRKPDGTVDTSRRIPSMTGNFLNEFYFSNDPTMDNAHTTTSYVNCVLVDKDVIFNTTPYSVDANGNRMPMSWTYSDSASSSLAYEGASRPFKPTAIHETLHYLGLGHEQDIYNIMGTDFTHVGINGSTTIPYVGEDAASGLVSIYGTTPYTAKQDLGISHWYRWNQTSGAPSGEENYSRHTRTRIYDTSNNLITDCVKTDNSACKFNEYEKDQFFKVSKGQTIRPQFIIENNGLWNVQAPVYYYLSTDNVITTADTLLKTVNRTISRDAPDLVYESVTLPSTLVSGQKYYIGAIVDPNNSFTELLETNNSAYIGIHVK</sequence>